<protein>
    <recommendedName>
        <fullName evidence="3">Transposase</fullName>
    </recommendedName>
</protein>
<organism evidence="1 2">
    <name type="scientific">Bradyrhizobium canariense</name>
    <dbReference type="NCBI Taxonomy" id="255045"/>
    <lineage>
        <taxon>Bacteria</taxon>
        <taxon>Pseudomonadati</taxon>
        <taxon>Pseudomonadota</taxon>
        <taxon>Alphaproteobacteria</taxon>
        <taxon>Hyphomicrobiales</taxon>
        <taxon>Nitrobacteraceae</taxon>
        <taxon>Bradyrhizobium</taxon>
    </lineage>
</organism>
<sequence length="108" mass="12221">MDSNYRGPAAQLSYRDPLEAEYRQLIELRERVRQAEAAASKRFTIATRKRIRRNEDESAGRRLLDARGGVRGVQRQGCNHQSQVFERGRDALVAGLGRSVQSVGLRPL</sequence>
<proteinExistence type="predicted"/>
<accession>A0ABX3XAT0</accession>
<gene>
    <name evidence="1" type="ORF">BST63_03595</name>
</gene>
<name>A0ABX3XAT0_9BRAD</name>
<evidence type="ECO:0008006" key="3">
    <source>
        <dbReference type="Google" id="ProtNLM"/>
    </source>
</evidence>
<keyword evidence="2" id="KW-1185">Reference proteome</keyword>
<dbReference type="RefSeq" id="WP_085383463.1">
    <property type="nucleotide sequence ID" value="NZ_NAFJ01000104.1"/>
</dbReference>
<reference evidence="1 2" key="1">
    <citation type="submission" date="2017-03" db="EMBL/GenBank/DDBJ databases">
        <title>Whole genome sequences of fourteen strains of Bradyrhizobium canariense and one strain of Bradyrhizobium japonicum isolated from Lupinus (Papilionoideae: Genisteae) species in Algeria.</title>
        <authorList>
            <person name="Crovadore J."/>
            <person name="Chekireb D."/>
            <person name="Brachmann A."/>
            <person name="Chablais R."/>
            <person name="Cochard B."/>
            <person name="Lefort F."/>
        </authorList>
    </citation>
    <scope>NUCLEOTIDE SEQUENCE [LARGE SCALE GENOMIC DNA]</scope>
    <source>
        <strain evidence="1 2">UBMAN05</strain>
    </source>
</reference>
<evidence type="ECO:0000313" key="1">
    <source>
        <dbReference type="EMBL" id="OSJ34460.1"/>
    </source>
</evidence>
<comment type="caution">
    <text evidence="1">The sequence shown here is derived from an EMBL/GenBank/DDBJ whole genome shotgun (WGS) entry which is preliminary data.</text>
</comment>
<evidence type="ECO:0000313" key="2">
    <source>
        <dbReference type="Proteomes" id="UP000193884"/>
    </source>
</evidence>
<dbReference type="Proteomes" id="UP000193884">
    <property type="component" value="Unassembled WGS sequence"/>
</dbReference>
<dbReference type="EMBL" id="NAFK01000123">
    <property type="protein sequence ID" value="OSJ34460.1"/>
    <property type="molecule type" value="Genomic_DNA"/>
</dbReference>